<evidence type="ECO:0000256" key="6">
    <source>
        <dbReference type="ARBA" id="ARBA00022967"/>
    </source>
</evidence>
<evidence type="ECO:0000256" key="2">
    <source>
        <dbReference type="ARBA" id="ARBA00022448"/>
    </source>
</evidence>
<dbReference type="InterPro" id="IPR027417">
    <property type="entry name" value="P-loop_NTPase"/>
</dbReference>
<comment type="subcellular location">
    <subcellularLocation>
        <location evidence="1">Cell membrane</location>
        <topology evidence="1">Peripheral membrane protein</topology>
    </subcellularLocation>
</comment>
<evidence type="ECO:0000313" key="10">
    <source>
        <dbReference type="Proteomes" id="UP000632195"/>
    </source>
</evidence>
<accession>A0AA37BSJ9</accession>
<dbReference type="PANTHER" id="PTHR43875">
    <property type="entry name" value="MALTODEXTRIN IMPORT ATP-BINDING PROTEIN MSMX"/>
    <property type="match status" value="1"/>
</dbReference>
<dbReference type="InterPro" id="IPR008995">
    <property type="entry name" value="Mo/tungstate-bd_C_term_dom"/>
</dbReference>
<evidence type="ECO:0000256" key="7">
    <source>
        <dbReference type="ARBA" id="ARBA00023136"/>
    </source>
</evidence>
<dbReference type="Gene3D" id="3.40.50.300">
    <property type="entry name" value="P-loop containing nucleotide triphosphate hydrolases"/>
    <property type="match status" value="1"/>
</dbReference>
<name>A0AA37BSJ9_9ARCH</name>
<dbReference type="SUPFAM" id="SSF50331">
    <property type="entry name" value="MOP-like"/>
    <property type="match status" value="1"/>
</dbReference>
<reference evidence="9" key="1">
    <citation type="journal article" date="2014" name="Int. J. Syst. Evol. Microbiol.">
        <title>Complete genome sequence of Corynebacterium casei LMG S-19264T (=DSM 44701T), isolated from a smear-ripened cheese.</title>
        <authorList>
            <consortium name="US DOE Joint Genome Institute (JGI-PGF)"/>
            <person name="Walter F."/>
            <person name="Albersmeier A."/>
            <person name="Kalinowski J."/>
            <person name="Ruckert C."/>
        </authorList>
    </citation>
    <scope>NUCLEOTIDE SEQUENCE</scope>
    <source>
        <strain evidence="9">JCM 13583</strain>
    </source>
</reference>
<dbReference type="PANTHER" id="PTHR43875:SF15">
    <property type="entry name" value="TREHALOSE IMPORT ATP-BINDING PROTEIN SUGC"/>
    <property type="match status" value="1"/>
</dbReference>
<dbReference type="SMART" id="SM00382">
    <property type="entry name" value="AAA"/>
    <property type="match status" value="1"/>
</dbReference>
<evidence type="ECO:0000256" key="5">
    <source>
        <dbReference type="ARBA" id="ARBA00022840"/>
    </source>
</evidence>
<sequence>MARLRLDNIVKDYGRGKGVFGISLDIEDGEFFVLLGPSGCGKTTTLRAIAGLETVDSGHIYLNDYEITDYPPKDRDMAMVFQNYALYPFMTVRDNIAFPLKKRRMPKGEIESRVEEIAKILGISELLDMKPGQISGGQRQRVALGRAIVREPQVFLMDEPLSNLDAKLRTTMRSELKRLQRRYGTTTVYVTHDQVEAVTLGDRVAVLNNGRLEQLGRPMEIYERPKNVFVASFLGDPSINMLDARLEEKNGKQVVTVAGFSFAPEMVGLHTESINGAKLKFGVRPEDLQVSEEGIAAKVIVVQDLGRSSIEHYEASETGEAIVRVAQSSEKRSEGEMVHLMPNLSRSLVFSEDGDLLTDFDLRNSSRIKAGKSVPQ</sequence>
<dbReference type="Pfam" id="PF00005">
    <property type="entry name" value="ABC_tran"/>
    <property type="match status" value="1"/>
</dbReference>
<dbReference type="Proteomes" id="UP000632195">
    <property type="component" value="Unassembled WGS sequence"/>
</dbReference>
<dbReference type="EMBL" id="BMNY01000002">
    <property type="protein sequence ID" value="GGM77041.1"/>
    <property type="molecule type" value="Genomic_DNA"/>
</dbReference>
<dbReference type="PROSITE" id="PS00211">
    <property type="entry name" value="ABC_TRANSPORTER_1"/>
    <property type="match status" value="1"/>
</dbReference>
<keyword evidence="10" id="KW-1185">Reference proteome</keyword>
<keyword evidence="4" id="KW-0547">Nucleotide-binding</keyword>
<gene>
    <name evidence="9" type="ORF">GCM10007108_13870</name>
</gene>
<organism evidence="9 10">
    <name type="scientific">Thermogymnomonas acidicola</name>
    <dbReference type="NCBI Taxonomy" id="399579"/>
    <lineage>
        <taxon>Archaea</taxon>
        <taxon>Methanobacteriati</taxon>
        <taxon>Thermoplasmatota</taxon>
        <taxon>Thermoplasmata</taxon>
        <taxon>Thermoplasmatales</taxon>
        <taxon>Thermogymnomonas</taxon>
    </lineage>
</organism>
<dbReference type="InterPro" id="IPR003593">
    <property type="entry name" value="AAA+_ATPase"/>
</dbReference>
<keyword evidence="7" id="KW-0472">Membrane</keyword>
<keyword evidence="2" id="KW-0813">Transport</keyword>
<protein>
    <submittedName>
        <fullName evidence="9">ABC transporter ATP-binding protein</fullName>
    </submittedName>
</protein>
<dbReference type="GO" id="GO:0140359">
    <property type="term" value="F:ABC-type transporter activity"/>
    <property type="evidence" value="ECO:0007669"/>
    <property type="project" value="InterPro"/>
</dbReference>
<dbReference type="PROSITE" id="PS50893">
    <property type="entry name" value="ABC_TRANSPORTER_2"/>
    <property type="match status" value="1"/>
</dbReference>
<evidence type="ECO:0000313" key="9">
    <source>
        <dbReference type="EMBL" id="GGM77041.1"/>
    </source>
</evidence>
<keyword evidence="5 9" id="KW-0067">ATP-binding</keyword>
<dbReference type="CDD" id="cd03301">
    <property type="entry name" value="ABC_MalK_N"/>
    <property type="match status" value="1"/>
</dbReference>
<keyword evidence="3" id="KW-1003">Cell membrane</keyword>
<dbReference type="InterPro" id="IPR003439">
    <property type="entry name" value="ABC_transporter-like_ATP-bd"/>
</dbReference>
<dbReference type="FunFam" id="3.40.50.300:FF:000042">
    <property type="entry name" value="Maltose/maltodextrin ABC transporter, ATP-binding protein"/>
    <property type="match status" value="1"/>
</dbReference>
<dbReference type="AlphaFoldDB" id="A0AA37BSJ9"/>
<dbReference type="Gene3D" id="2.40.50.140">
    <property type="entry name" value="Nucleic acid-binding proteins"/>
    <property type="match status" value="1"/>
</dbReference>
<dbReference type="GO" id="GO:0055052">
    <property type="term" value="C:ATP-binding cassette (ABC) transporter complex, substrate-binding subunit-containing"/>
    <property type="evidence" value="ECO:0007669"/>
    <property type="project" value="TreeGrafter"/>
</dbReference>
<proteinExistence type="predicted"/>
<dbReference type="GO" id="GO:0008643">
    <property type="term" value="P:carbohydrate transport"/>
    <property type="evidence" value="ECO:0007669"/>
    <property type="project" value="InterPro"/>
</dbReference>
<comment type="caution">
    <text evidence="9">The sequence shown here is derived from an EMBL/GenBank/DDBJ whole genome shotgun (WGS) entry which is preliminary data.</text>
</comment>
<dbReference type="Gene3D" id="2.40.50.100">
    <property type="match status" value="1"/>
</dbReference>
<dbReference type="InterPro" id="IPR015855">
    <property type="entry name" value="ABC_transpr_MalK-like"/>
</dbReference>
<evidence type="ECO:0000256" key="4">
    <source>
        <dbReference type="ARBA" id="ARBA00022741"/>
    </source>
</evidence>
<dbReference type="NCBIfam" id="NF008653">
    <property type="entry name" value="PRK11650.1"/>
    <property type="match status" value="1"/>
</dbReference>
<dbReference type="SUPFAM" id="SSF52540">
    <property type="entry name" value="P-loop containing nucleoside triphosphate hydrolases"/>
    <property type="match status" value="1"/>
</dbReference>
<dbReference type="InterPro" id="IPR017871">
    <property type="entry name" value="ABC_transporter-like_CS"/>
</dbReference>
<feature type="domain" description="ABC transporter" evidence="8">
    <location>
        <begin position="4"/>
        <end position="234"/>
    </location>
</feature>
<reference evidence="9" key="2">
    <citation type="submission" date="2022-09" db="EMBL/GenBank/DDBJ databases">
        <authorList>
            <person name="Sun Q."/>
            <person name="Ohkuma M."/>
        </authorList>
    </citation>
    <scope>NUCLEOTIDE SEQUENCE</scope>
    <source>
        <strain evidence="9">JCM 13583</strain>
    </source>
</reference>
<evidence type="ECO:0000256" key="1">
    <source>
        <dbReference type="ARBA" id="ARBA00004202"/>
    </source>
</evidence>
<evidence type="ECO:0000256" key="3">
    <source>
        <dbReference type="ARBA" id="ARBA00022475"/>
    </source>
</evidence>
<dbReference type="GO" id="GO:0016887">
    <property type="term" value="F:ATP hydrolysis activity"/>
    <property type="evidence" value="ECO:0007669"/>
    <property type="project" value="InterPro"/>
</dbReference>
<dbReference type="InterPro" id="IPR047641">
    <property type="entry name" value="ABC_transpr_MalK/UgpC-like"/>
</dbReference>
<dbReference type="GO" id="GO:0005524">
    <property type="term" value="F:ATP binding"/>
    <property type="evidence" value="ECO:0007669"/>
    <property type="project" value="UniProtKB-KW"/>
</dbReference>
<keyword evidence="6" id="KW-1278">Translocase</keyword>
<dbReference type="InterPro" id="IPR012340">
    <property type="entry name" value="NA-bd_OB-fold"/>
</dbReference>
<evidence type="ECO:0000259" key="8">
    <source>
        <dbReference type="PROSITE" id="PS50893"/>
    </source>
</evidence>
<dbReference type="RefSeq" id="WP_188681510.1">
    <property type="nucleotide sequence ID" value="NZ_BMNY01000002.1"/>
</dbReference>